<feature type="region of interest" description="Disordered" evidence="9">
    <location>
        <begin position="599"/>
        <end position="774"/>
    </location>
</feature>
<evidence type="ECO:0000256" key="6">
    <source>
        <dbReference type="ARBA" id="ARBA00023163"/>
    </source>
</evidence>
<dbReference type="Pfam" id="PF00076">
    <property type="entry name" value="RRM_1"/>
    <property type="match status" value="1"/>
</dbReference>
<dbReference type="GO" id="GO:0003712">
    <property type="term" value="F:transcription coregulator activity"/>
    <property type="evidence" value="ECO:0007669"/>
    <property type="project" value="InterPro"/>
</dbReference>
<feature type="region of interest" description="Disordered" evidence="9">
    <location>
        <begin position="220"/>
        <end position="349"/>
    </location>
</feature>
<name>A0A9Q1EIZ3_SYNKA</name>
<feature type="region of interest" description="Disordered" evidence="9">
    <location>
        <begin position="117"/>
        <end position="143"/>
    </location>
</feature>
<dbReference type="GO" id="GO:0003723">
    <property type="term" value="F:RNA binding"/>
    <property type="evidence" value="ECO:0007669"/>
    <property type="project" value="UniProtKB-UniRule"/>
</dbReference>
<feature type="region of interest" description="Disordered" evidence="9">
    <location>
        <begin position="858"/>
        <end position="934"/>
    </location>
</feature>
<dbReference type="Proteomes" id="UP001152622">
    <property type="component" value="Chromosome 16"/>
</dbReference>
<feature type="compositionally biased region" description="Polar residues" evidence="9">
    <location>
        <begin position="220"/>
        <end position="229"/>
    </location>
</feature>
<comment type="subcellular location">
    <subcellularLocation>
        <location evidence="1">Nucleus</location>
    </subcellularLocation>
</comment>
<evidence type="ECO:0000256" key="5">
    <source>
        <dbReference type="ARBA" id="ARBA00023159"/>
    </source>
</evidence>
<evidence type="ECO:0000256" key="8">
    <source>
        <dbReference type="PROSITE-ProRule" id="PRU00176"/>
    </source>
</evidence>
<dbReference type="InterPro" id="IPR000504">
    <property type="entry name" value="RRM_dom"/>
</dbReference>
<evidence type="ECO:0000313" key="12">
    <source>
        <dbReference type="Proteomes" id="UP001152622"/>
    </source>
</evidence>
<accession>A0A9Q1EIZ3</accession>
<evidence type="ECO:0000256" key="1">
    <source>
        <dbReference type="ARBA" id="ARBA00004123"/>
    </source>
</evidence>
<evidence type="ECO:0000256" key="3">
    <source>
        <dbReference type="ARBA" id="ARBA00022884"/>
    </source>
</evidence>
<feature type="compositionally biased region" description="Polar residues" evidence="9">
    <location>
        <begin position="190"/>
        <end position="203"/>
    </location>
</feature>
<feature type="compositionally biased region" description="Low complexity" evidence="9">
    <location>
        <begin position="240"/>
        <end position="275"/>
    </location>
</feature>
<feature type="compositionally biased region" description="Low complexity" evidence="9">
    <location>
        <begin position="907"/>
        <end position="925"/>
    </location>
</feature>
<dbReference type="OrthoDB" id="10047851at2759"/>
<keyword evidence="2" id="KW-0597">Phosphoprotein</keyword>
<dbReference type="GO" id="GO:0045944">
    <property type="term" value="P:positive regulation of transcription by RNA polymerase II"/>
    <property type="evidence" value="ECO:0007669"/>
    <property type="project" value="TreeGrafter"/>
</dbReference>
<feature type="compositionally biased region" description="Basic residues" evidence="9">
    <location>
        <begin position="881"/>
        <end position="893"/>
    </location>
</feature>
<keyword evidence="4" id="KW-0805">Transcription regulation</keyword>
<reference evidence="11" key="1">
    <citation type="journal article" date="2023" name="Science">
        <title>Genome structures resolve the early diversification of teleost fishes.</title>
        <authorList>
            <person name="Parey E."/>
            <person name="Louis A."/>
            <person name="Montfort J."/>
            <person name="Bouchez O."/>
            <person name="Roques C."/>
            <person name="Iampietro C."/>
            <person name="Lluch J."/>
            <person name="Castinel A."/>
            <person name="Donnadieu C."/>
            <person name="Desvignes T."/>
            <person name="Floi Bucao C."/>
            <person name="Jouanno E."/>
            <person name="Wen M."/>
            <person name="Mejri S."/>
            <person name="Dirks R."/>
            <person name="Jansen H."/>
            <person name="Henkel C."/>
            <person name="Chen W.J."/>
            <person name="Zahm M."/>
            <person name="Cabau C."/>
            <person name="Klopp C."/>
            <person name="Thompson A.W."/>
            <person name="Robinson-Rechavi M."/>
            <person name="Braasch I."/>
            <person name="Lecointre G."/>
            <person name="Bobe J."/>
            <person name="Postlethwait J.H."/>
            <person name="Berthelot C."/>
            <person name="Roest Crollius H."/>
            <person name="Guiguen Y."/>
        </authorList>
    </citation>
    <scope>NUCLEOTIDE SEQUENCE</scope>
    <source>
        <strain evidence="11">WJC10195</strain>
    </source>
</reference>
<dbReference type="GO" id="GO:0005634">
    <property type="term" value="C:nucleus"/>
    <property type="evidence" value="ECO:0007669"/>
    <property type="project" value="UniProtKB-SubCell"/>
</dbReference>
<feature type="compositionally biased region" description="Low complexity" evidence="9">
    <location>
        <begin position="861"/>
        <end position="880"/>
    </location>
</feature>
<dbReference type="EMBL" id="JAINUF010000016">
    <property type="protein sequence ID" value="KAJ8339652.1"/>
    <property type="molecule type" value="Genomic_DNA"/>
</dbReference>
<feature type="region of interest" description="Disordered" evidence="9">
    <location>
        <begin position="182"/>
        <end position="204"/>
    </location>
</feature>
<dbReference type="SUPFAM" id="SSF54928">
    <property type="entry name" value="RNA-binding domain, RBD"/>
    <property type="match status" value="1"/>
</dbReference>
<evidence type="ECO:0000313" key="11">
    <source>
        <dbReference type="EMBL" id="KAJ8339652.1"/>
    </source>
</evidence>
<evidence type="ECO:0000256" key="4">
    <source>
        <dbReference type="ARBA" id="ARBA00023015"/>
    </source>
</evidence>
<dbReference type="InterPro" id="IPR012677">
    <property type="entry name" value="Nucleotide-bd_a/b_plait_sf"/>
</dbReference>
<proteinExistence type="predicted"/>
<feature type="compositionally biased region" description="Low complexity" evidence="9">
    <location>
        <begin position="755"/>
        <end position="772"/>
    </location>
</feature>
<organism evidence="11 12">
    <name type="scientific">Synaphobranchus kaupii</name>
    <name type="common">Kaup's arrowtooth eel</name>
    <dbReference type="NCBI Taxonomy" id="118154"/>
    <lineage>
        <taxon>Eukaryota</taxon>
        <taxon>Metazoa</taxon>
        <taxon>Chordata</taxon>
        <taxon>Craniata</taxon>
        <taxon>Vertebrata</taxon>
        <taxon>Euteleostomi</taxon>
        <taxon>Actinopterygii</taxon>
        <taxon>Neopterygii</taxon>
        <taxon>Teleostei</taxon>
        <taxon>Anguilliformes</taxon>
        <taxon>Synaphobranchidae</taxon>
        <taxon>Synaphobranchus</taxon>
    </lineage>
</organism>
<dbReference type="SMART" id="SM00360">
    <property type="entry name" value="RRM"/>
    <property type="match status" value="1"/>
</dbReference>
<comment type="caution">
    <text evidence="11">The sequence shown here is derived from an EMBL/GenBank/DDBJ whole genome shotgun (WGS) entry which is preliminary data.</text>
</comment>
<keyword evidence="6" id="KW-0804">Transcription</keyword>
<dbReference type="Gene3D" id="3.30.70.330">
    <property type="match status" value="1"/>
</dbReference>
<keyword evidence="3 8" id="KW-0694">RNA-binding</keyword>
<evidence type="ECO:0000256" key="2">
    <source>
        <dbReference type="ARBA" id="ARBA00022553"/>
    </source>
</evidence>
<feature type="compositionally biased region" description="Basic and acidic residues" evidence="9">
    <location>
        <begin position="469"/>
        <end position="485"/>
    </location>
</feature>
<keyword evidence="5" id="KW-0010">Activator</keyword>
<feature type="compositionally biased region" description="Polar residues" evidence="9">
    <location>
        <begin position="118"/>
        <end position="131"/>
    </location>
</feature>
<feature type="domain" description="RRM" evidence="10">
    <location>
        <begin position="973"/>
        <end position="1047"/>
    </location>
</feature>
<dbReference type="PANTHER" id="PTHR15528:SF10">
    <property type="entry name" value="PEROXISOME PROLIFERATOR-ACTIVATED RECEPTOR GAMMA COACTIVATOR 1-ALPHA"/>
    <property type="match status" value="1"/>
</dbReference>
<dbReference type="PANTHER" id="PTHR15528">
    <property type="entry name" value="PEROXISOME PROLIFERATOR ACTIVATED RECEPTOR GAMMA COACTIVATOR 1 PGC-1 -RELATED"/>
    <property type="match status" value="1"/>
</dbReference>
<dbReference type="FunFam" id="3.30.70.330:FF:000752">
    <property type="entry name" value="Peroxisome proliferator-activated receptor gamma, coactivator 1 alpha"/>
    <property type="match status" value="1"/>
</dbReference>
<evidence type="ECO:0000259" key="10">
    <source>
        <dbReference type="PROSITE" id="PS50102"/>
    </source>
</evidence>
<evidence type="ECO:0000256" key="7">
    <source>
        <dbReference type="ARBA" id="ARBA00023242"/>
    </source>
</evidence>
<evidence type="ECO:0000256" key="9">
    <source>
        <dbReference type="SAM" id="MobiDB-lite"/>
    </source>
</evidence>
<keyword evidence="12" id="KW-1185">Reference proteome</keyword>
<gene>
    <name evidence="11" type="ORF">SKAU_G00342850</name>
</gene>
<dbReference type="PROSITE" id="PS50102">
    <property type="entry name" value="RRM"/>
    <property type="match status" value="1"/>
</dbReference>
<dbReference type="AlphaFoldDB" id="A0A9Q1EIZ3"/>
<feature type="region of interest" description="Disordered" evidence="9">
    <location>
        <begin position="401"/>
        <end position="516"/>
    </location>
</feature>
<dbReference type="InterPro" id="IPR034605">
    <property type="entry name" value="PGC-1"/>
</dbReference>
<protein>
    <recommendedName>
        <fullName evidence="10">RRM domain-containing protein</fullName>
    </recommendedName>
</protein>
<sequence length="1094" mass="119184">MAKKNPKGLYCILWLLDFITRRAVRGSLGDPERIRYPTRRASSLRTRLPSHAIPRAVRYPGFLLLGSDHRAFPVQQRKIDEENEANLLAVLTETLDSIPVDEDGLPSFEALADGGVANASQQTGPSPSTTPYCPAQTPESDEPSLLKKLLLAPANAQLGYSPYAAGSAQNHAAANQRIRPPSAVTKWENPWSSRQKGSCSQSRGLRRPCAELLKYLTSSEETARQTKAQRSSKEKGVATTSSSPSSSSPSSSSSTSSYSSLSSSSSSTSSASSSSSKKKPSPSPQQQHHQRGEVLPGDVSVTAGDGSRWRRRRGGCTCGRRAGGAEGRSEPKSPALIGRGNVRPELGSQSGQAVAKFIRYLHSYSLLPRETNLKGRCGHCLKRVGGVLASETPRRVTVTIRKREEPGHAPGSPHVTRKPESASRPSPPGPAQHFPSGLSPGSSAPPGPAARTRVDGGWLVGPAGNRGNARPERWRPELARPEELGVARFSGSPGLDSESEAGRSSEVSAEQVGLGGGGVDDDVTAFLRPPFPACVISVGDLDPPVPHRQALTTPPDDQILPLLAKPASLPLPLTPESSNDHKESPFENKTIECALSLELSGTPGLTPPTTPPHKASRESPFKATIKTKAPSSLPCPRAGSSSPANQRAGGVDPAPCPLRKDPQQSELYAQLSRASAPPQRAAEGRRGKRPIPRLYGDHDYCQASGAAKQDALAGAVPRETVRAEPSSSSSSSSICQRAEKERKGGEDQPRPTRHPSPAGIPSGMPSGIPSGSRKLLRDQEIRAELNKHFGLPRQAICSEAEVETVAGTAPPVAREDWHAGEEYPCGLPGYLDGVLEDSEEETDRFLYPWEASHPDLLLEGSSPSCSPSSCSPSRSSVSPPKSRHSPQRLRWARPGRSSSRNRYHGDSSTSKTRTQPRSQSRSPSTRRPRYDSYEEYQQECLQREVYRRDYEKREYERAEQRERQRHKAIEERRVVYIGRLRSDITRTELKRRFGVFGEIEECTVNLRDDGDNFGFITYRYTCDAMAALENGHTLRRSKEPRFEMCFGGRKQFCRSTYTDLDSHSDDFDPASIKSKYDSLDFDSLLREAQRSLRR</sequence>
<feature type="compositionally biased region" description="Basic and acidic residues" evidence="9">
    <location>
        <begin position="737"/>
        <end position="750"/>
    </location>
</feature>
<keyword evidence="7" id="KW-0539">Nucleus</keyword>
<dbReference type="InterPro" id="IPR035979">
    <property type="entry name" value="RBD_domain_sf"/>
</dbReference>